<name>A0A6P8GTA7_CLUHA</name>
<evidence type="ECO:0000313" key="6">
    <source>
        <dbReference type="Proteomes" id="UP000515152"/>
    </source>
</evidence>
<dbReference type="KEGG" id="char:116225030"/>
<feature type="chain" id="PRO_5027656597" evidence="4">
    <location>
        <begin position="22"/>
        <end position="271"/>
    </location>
</feature>
<proteinExistence type="predicted"/>
<evidence type="ECO:0000259" key="5">
    <source>
        <dbReference type="PROSITE" id="PS50835"/>
    </source>
</evidence>
<evidence type="ECO:0000256" key="4">
    <source>
        <dbReference type="SAM" id="SignalP"/>
    </source>
</evidence>
<dbReference type="SMART" id="SM00409">
    <property type="entry name" value="IG"/>
    <property type="match status" value="1"/>
</dbReference>
<accession>A0A6P8GTA7</accession>
<dbReference type="PROSITE" id="PS50835">
    <property type="entry name" value="IG_LIKE"/>
    <property type="match status" value="2"/>
</dbReference>
<keyword evidence="3" id="KW-1133">Transmembrane helix</keyword>
<dbReference type="InterPro" id="IPR013106">
    <property type="entry name" value="Ig_V-set"/>
</dbReference>
<dbReference type="GeneID" id="116225030"/>
<dbReference type="InterPro" id="IPR007110">
    <property type="entry name" value="Ig-like_dom"/>
</dbReference>
<gene>
    <name evidence="7" type="primary">LOC116225030</name>
</gene>
<keyword evidence="1" id="KW-1015">Disulfide bond</keyword>
<dbReference type="InterPro" id="IPR003597">
    <property type="entry name" value="Ig_C1-set"/>
</dbReference>
<dbReference type="PANTHER" id="PTHR19971">
    <property type="entry name" value="SIGNAL-REGULATORY PROTEIN BETA"/>
    <property type="match status" value="1"/>
</dbReference>
<keyword evidence="3" id="KW-0472">Membrane</keyword>
<feature type="transmembrane region" description="Helical" evidence="3">
    <location>
        <begin position="235"/>
        <end position="264"/>
    </location>
</feature>
<reference evidence="7" key="1">
    <citation type="submission" date="2025-08" db="UniProtKB">
        <authorList>
            <consortium name="RefSeq"/>
        </authorList>
    </citation>
    <scope>IDENTIFICATION</scope>
</reference>
<evidence type="ECO:0000313" key="7">
    <source>
        <dbReference type="RefSeq" id="XP_031442384.1"/>
    </source>
</evidence>
<dbReference type="InterPro" id="IPR013783">
    <property type="entry name" value="Ig-like_fold"/>
</dbReference>
<dbReference type="Proteomes" id="UP000515152">
    <property type="component" value="Chromosome 19"/>
</dbReference>
<feature type="domain" description="Ig-like" evidence="5">
    <location>
        <begin position="24"/>
        <end position="129"/>
    </location>
</feature>
<dbReference type="RefSeq" id="XP_031442384.1">
    <property type="nucleotide sequence ID" value="XM_031586524.2"/>
</dbReference>
<feature type="signal peptide" evidence="4">
    <location>
        <begin position="1"/>
        <end position="21"/>
    </location>
</feature>
<dbReference type="AlphaFoldDB" id="A0A6P8GTA7"/>
<keyword evidence="2" id="KW-0325">Glycoprotein</keyword>
<dbReference type="InterPro" id="IPR003599">
    <property type="entry name" value="Ig_sub"/>
</dbReference>
<organism evidence="6 7">
    <name type="scientific">Clupea harengus</name>
    <name type="common">Atlantic herring</name>
    <dbReference type="NCBI Taxonomy" id="7950"/>
    <lineage>
        <taxon>Eukaryota</taxon>
        <taxon>Metazoa</taxon>
        <taxon>Chordata</taxon>
        <taxon>Craniata</taxon>
        <taxon>Vertebrata</taxon>
        <taxon>Euteleostomi</taxon>
        <taxon>Actinopterygii</taxon>
        <taxon>Neopterygii</taxon>
        <taxon>Teleostei</taxon>
        <taxon>Clupei</taxon>
        <taxon>Clupeiformes</taxon>
        <taxon>Clupeoidei</taxon>
        <taxon>Clupeidae</taxon>
        <taxon>Clupea</taxon>
    </lineage>
</organism>
<dbReference type="Pfam" id="PF07654">
    <property type="entry name" value="C1-set"/>
    <property type="match status" value="1"/>
</dbReference>
<dbReference type="Pfam" id="PF07686">
    <property type="entry name" value="V-set"/>
    <property type="match status" value="1"/>
</dbReference>
<keyword evidence="3" id="KW-0812">Transmembrane</keyword>
<evidence type="ECO:0000256" key="2">
    <source>
        <dbReference type="ARBA" id="ARBA00023180"/>
    </source>
</evidence>
<dbReference type="InterPro" id="IPR036179">
    <property type="entry name" value="Ig-like_dom_sf"/>
</dbReference>
<keyword evidence="6" id="KW-1185">Reference proteome</keyword>
<evidence type="ECO:0000256" key="1">
    <source>
        <dbReference type="ARBA" id="ARBA00023157"/>
    </source>
</evidence>
<sequence length="271" mass="29765">MKMMACRLLMFVFSLAQGNQAGQPFIVTQSPDVEVAFGSSARLQCNIAELFSSCSHVDWLKLDPRKPMVLHVTDRVKMVNPNDINNIVFNSVCWATIPEVTVQDSGMYYCVLSHGQFAYVGNGTRLTVTEPNSVPPAPSIEIIPPMAYASTVPLLCLVSGVIPSQARVSWLINGTVENGWTESALEEDDDPLKRLTQNQILVPAEEWEKGIPCSCVVEFAGKSFSKTLQHDDQCFAVFCIYTVAWVTSSIILLLLVGTTAVCLCKNPPLFV</sequence>
<keyword evidence="4" id="KW-0732">Signal</keyword>
<feature type="domain" description="Ig-like" evidence="5">
    <location>
        <begin position="138"/>
        <end position="229"/>
    </location>
</feature>
<dbReference type="OrthoDB" id="10043043at2759"/>
<evidence type="ECO:0000256" key="3">
    <source>
        <dbReference type="SAM" id="Phobius"/>
    </source>
</evidence>
<dbReference type="InterPro" id="IPR051755">
    <property type="entry name" value="Ig-like_CS_Receptor"/>
</dbReference>
<dbReference type="SUPFAM" id="SSF48726">
    <property type="entry name" value="Immunoglobulin"/>
    <property type="match status" value="2"/>
</dbReference>
<protein>
    <submittedName>
        <fullName evidence="7">Uncharacterized protein LOC116225030</fullName>
    </submittedName>
</protein>
<dbReference type="Gene3D" id="2.60.40.10">
    <property type="entry name" value="Immunoglobulins"/>
    <property type="match status" value="2"/>
</dbReference>